<dbReference type="HOGENOM" id="CLU_1461274_0_0_1"/>
<organism evidence="1 2">
    <name type="scientific">Dothistroma septosporum (strain NZE10 / CBS 128990)</name>
    <name type="common">Red band needle blight fungus</name>
    <name type="synonym">Mycosphaerella pini</name>
    <dbReference type="NCBI Taxonomy" id="675120"/>
    <lineage>
        <taxon>Eukaryota</taxon>
        <taxon>Fungi</taxon>
        <taxon>Dikarya</taxon>
        <taxon>Ascomycota</taxon>
        <taxon>Pezizomycotina</taxon>
        <taxon>Dothideomycetes</taxon>
        <taxon>Dothideomycetidae</taxon>
        <taxon>Mycosphaerellales</taxon>
        <taxon>Mycosphaerellaceae</taxon>
        <taxon>Dothistroma</taxon>
    </lineage>
</organism>
<evidence type="ECO:0000313" key="2">
    <source>
        <dbReference type="Proteomes" id="UP000016933"/>
    </source>
</evidence>
<name>M2YJG4_DOTSN</name>
<sequence length="185" mass="21183">MKADEVIWPPAGGHNIDLSCVRPDISVDLRVVFLIKRLPTRVSDRPSAPEMCTVDYRNANELSASRFIDRWDDEFLDGNDMPSPCEQTVLLLLKREQANYPSLVLDASENAITHCGTNGYELHDEYTRNEPDLDKLNVCSDRYINWPREHAPVFRQRMLDNFLDDIWFPHQTSGFVHAVGPNIGV</sequence>
<dbReference type="Proteomes" id="UP000016933">
    <property type="component" value="Unassembled WGS sequence"/>
</dbReference>
<dbReference type="AlphaFoldDB" id="M2YJG4"/>
<evidence type="ECO:0000313" key="1">
    <source>
        <dbReference type="EMBL" id="EME39055.1"/>
    </source>
</evidence>
<reference evidence="2" key="1">
    <citation type="journal article" date="2012" name="PLoS Genet.">
        <title>The genomes of the fungal plant pathogens Cladosporium fulvum and Dothistroma septosporum reveal adaptation to different hosts and lifestyles but also signatures of common ancestry.</title>
        <authorList>
            <person name="de Wit P.J.G.M."/>
            <person name="van der Burgt A."/>
            <person name="Oekmen B."/>
            <person name="Stergiopoulos I."/>
            <person name="Abd-Elsalam K.A."/>
            <person name="Aerts A.L."/>
            <person name="Bahkali A.H."/>
            <person name="Beenen H.G."/>
            <person name="Chettri P."/>
            <person name="Cox M.P."/>
            <person name="Datema E."/>
            <person name="de Vries R.P."/>
            <person name="Dhillon B."/>
            <person name="Ganley A.R."/>
            <person name="Griffiths S.A."/>
            <person name="Guo Y."/>
            <person name="Hamelin R.C."/>
            <person name="Henrissat B."/>
            <person name="Kabir M.S."/>
            <person name="Jashni M.K."/>
            <person name="Kema G."/>
            <person name="Klaubauf S."/>
            <person name="Lapidus A."/>
            <person name="Levasseur A."/>
            <person name="Lindquist E."/>
            <person name="Mehrabi R."/>
            <person name="Ohm R.A."/>
            <person name="Owen T.J."/>
            <person name="Salamov A."/>
            <person name="Schwelm A."/>
            <person name="Schijlen E."/>
            <person name="Sun H."/>
            <person name="van den Burg H.A."/>
            <person name="van Ham R.C.H.J."/>
            <person name="Zhang S."/>
            <person name="Goodwin S.B."/>
            <person name="Grigoriev I.V."/>
            <person name="Collemare J."/>
            <person name="Bradshaw R.E."/>
        </authorList>
    </citation>
    <scope>NUCLEOTIDE SEQUENCE [LARGE SCALE GENOMIC DNA]</scope>
    <source>
        <strain evidence="2">NZE10 / CBS 128990</strain>
    </source>
</reference>
<proteinExistence type="predicted"/>
<reference evidence="1 2" key="2">
    <citation type="journal article" date="2012" name="PLoS Pathog.">
        <title>Diverse lifestyles and strategies of plant pathogenesis encoded in the genomes of eighteen Dothideomycetes fungi.</title>
        <authorList>
            <person name="Ohm R.A."/>
            <person name="Feau N."/>
            <person name="Henrissat B."/>
            <person name="Schoch C.L."/>
            <person name="Horwitz B.A."/>
            <person name="Barry K.W."/>
            <person name="Condon B.J."/>
            <person name="Copeland A.C."/>
            <person name="Dhillon B."/>
            <person name="Glaser F."/>
            <person name="Hesse C.N."/>
            <person name="Kosti I."/>
            <person name="LaButti K."/>
            <person name="Lindquist E.A."/>
            <person name="Lucas S."/>
            <person name="Salamov A.A."/>
            <person name="Bradshaw R.E."/>
            <person name="Ciuffetti L."/>
            <person name="Hamelin R.C."/>
            <person name="Kema G.H.J."/>
            <person name="Lawrence C."/>
            <person name="Scott J.A."/>
            <person name="Spatafora J.W."/>
            <person name="Turgeon B.G."/>
            <person name="de Wit P.J.G.M."/>
            <person name="Zhong S."/>
            <person name="Goodwin S.B."/>
            <person name="Grigoriev I.V."/>
        </authorList>
    </citation>
    <scope>NUCLEOTIDE SEQUENCE [LARGE SCALE GENOMIC DNA]</scope>
    <source>
        <strain evidence="2">NZE10 / CBS 128990</strain>
    </source>
</reference>
<protein>
    <submittedName>
        <fullName evidence="1">Uncharacterized protein</fullName>
    </submittedName>
</protein>
<dbReference type="EMBL" id="KB446546">
    <property type="protein sequence ID" value="EME39055.1"/>
    <property type="molecule type" value="Genomic_DNA"/>
</dbReference>
<keyword evidence="2" id="KW-1185">Reference proteome</keyword>
<accession>M2YJG4</accession>
<gene>
    <name evidence="1" type="ORF">DOTSEDRAFT_75673</name>
</gene>